<evidence type="ECO:0000313" key="3">
    <source>
        <dbReference type="Proteomes" id="UP000246085"/>
    </source>
</evidence>
<protein>
    <submittedName>
        <fullName evidence="2">Uncharacterized protein</fullName>
    </submittedName>
</protein>
<accession>A0A2U3PX91</accession>
<dbReference type="EMBL" id="LS398110">
    <property type="protein sequence ID" value="SPP93781.1"/>
    <property type="molecule type" value="Genomic_DNA"/>
</dbReference>
<dbReference type="KEGG" id="bvz:BRAD3257_2713"/>
<sequence length="187" mass="20053">MNQADSRSKSKDDARSSQAGPIVGARSDRDAVAGVLLEDRRSIARAPLRGGLLCAQGAVTERTAVERPAIRIHSDRKWPERVILDTTLPVVAAKTSVPSITEPAPRAPAELPVVRAETTAVANALAMVRADSPPREAIQHKRPTCRCGAGATATLDADQIERLVEFGVRTAIDVAGRYSRSRRNCDL</sequence>
<feature type="compositionally biased region" description="Basic and acidic residues" evidence="1">
    <location>
        <begin position="1"/>
        <end position="15"/>
    </location>
</feature>
<proteinExistence type="predicted"/>
<evidence type="ECO:0000313" key="2">
    <source>
        <dbReference type="EMBL" id="SPP93781.1"/>
    </source>
</evidence>
<dbReference type="AlphaFoldDB" id="A0A2U3PX91"/>
<reference evidence="2 3" key="1">
    <citation type="submission" date="2018-03" db="EMBL/GenBank/DDBJ databases">
        <authorList>
            <person name="Gully D."/>
        </authorList>
    </citation>
    <scope>NUCLEOTIDE SEQUENCE [LARGE SCALE GENOMIC DNA]</scope>
    <source>
        <strain evidence="2">ORS3257</strain>
    </source>
</reference>
<name>A0A2U3PX91_9BRAD</name>
<organism evidence="2 3">
    <name type="scientific">Bradyrhizobium vignae</name>
    <dbReference type="NCBI Taxonomy" id="1549949"/>
    <lineage>
        <taxon>Bacteria</taxon>
        <taxon>Pseudomonadati</taxon>
        <taxon>Pseudomonadota</taxon>
        <taxon>Alphaproteobacteria</taxon>
        <taxon>Hyphomicrobiales</taxon>
        <taxon>Nitrobacteraceae</taxon>
        <taxon>Bradyrhizobium</taxon>
    </lineage>
</organism>
<dbReference type="Proteomes" id="UP000246085">
    <property type="component" value="Chromosome BRAD3257"/>
</dbReference>
<evidence type="ECO:0000256" key="1">
    <source>
        <dbReference type="SAM" id="MobiDB-lite"/>
    </source>
</evidence>
<gene>
    <name evidence="2" type="ORF">BRAD3257_2713</name>
</gene>
<feature type="region of interest" description="Disordered" evidence="1">
    <location>
        <begin position="1"/>
        <end position="25"/>
    </location>
</feature>